<reference evidence="3 4" key="1">
    <citation type="submission" date="2018-08" db="EMBL/GenBank/DDBJ databases">
        <title>Whole Genome Sequences of Two Pseudoalteromonas piscicida Strains, DE1-A and DE2-A, which Exhibit Strong Antibacterial Activity against Vibrio vulnificus.</title>
        <authorList>
            <person name="Richards G.P."/>
            <person name="Needleman D.S."/>
            <person name="Watson M.A."/>
            <person name="Polson S.W."/>
        </authorList>
    </citation>
    <scope>NUCLEOTIDE SEQUENCE [LARGE SCALE GENOMIC DNA]</scope>
    <source>
        <strain evidence="3 4">DE2-A</strain>
    </source>
</reference>
<dbReference type="InterPro" id="IPR032466">
    <property type="entry name" value="Metal_Hydrolase"/>
</dbReference>
<keyword evidence="1" id="KW-0732">Signal</keyword>
<protein>
    <submittedName>
        <fullName evidence="3">Amidohydrolase</fullName>
    </submittedName>
</protein>
<gene>
    <name evidence="3" type="ORF">D0511_07450</name>
</gene>
<dbReference type="EMBL" id="CP031761">
    <property type="protein sequence ID" value="AXR01928.1"/>
    <property type="molecule type" value="Genomic_DNA"/>
</dbReference>
<dbReference type="GO" id="GO:0016787">
    <property type="term" value="F:hydrolase activity"/>
    <property type="evidence" value="ECO:0007669"/>
    <property type="project" value="InterPro"/>
</dbReference>
<dbReference type="AlphaFoldDB" id="A0AAD0RNV9"/>
<evidence type="ECO:0000256" key="1">
    <source>
        <dbReference type="SAM" id="SignalP"/>
    </source>
</evidence>
<accession>A0AAD0RNV9</accession>
<dbReference type="PROSITE" id="PS51257">
    <property type="entry name" value="PROKAR_LIPOPROTEIN"/>
    <property type="match status" value="1"/>
</dbReference>
<dbReference type="Pfam" id="PF04909">
    <property type="entry name" value="Amidohydro_2"/>
    <property type="match status" value="1"/>
</dbReference>
<evidence type="ECO:0000313" key="4">
    <source>
        <dbReference type="Proteomes" id="UP000258102"/>
    </source>
</evidence>
<dbReference type="Proteomes" id="UP000258102">
    <property type="component" value="Chromosome 1"/>
</dbReference>
<dbReference type="RefSeq" id="WP_088530946.1">
    <property type="nucleotide sequence ID" value="NZ_CP021646.1"/>
</dbReference>
<dbReference type="SUPFAM" id="SSF51556">
    <property type="entry name" value="Metallo-dependent hydrolases"/>
    <property type="match status" value="1"/>
</dbReference>
<evidence type="ECO:0000259" key="2">
    <source>
        <dbReference type="Pfam" id="PF04909"/>
    </source>
</evidence>
<feature type="signal peptide" evidence="1">
    <location>
        <begin position="1"/>
        <end position="24"/>
    </location>
</feature>
<feature type="domain" description="Amidohydrolase-related" evidence="2">
    <location>
        <begin position="175"/>
        <end position="343"/>
    </location>
</feature>
<sequence length="371" mass="42379">MNVKQSVIAISCAVLLAGCQSVSATGTRTLATFSVDNSQCYDRKAQPSYFAVDSHHHFQPFRGDAVPFDKLVAWAERAGVVFINVYGIGQTYERKPDCFGERGCYSQLISPSIQNDFKNASNYLKYGADSVHLTLSMTFADLHKPETILPKMALLEDEFGDLFRWMGEVNLVKAAHFGNGHQAVDKETIAKWQPFMAVLKEKRIPLALHADLGDNNTPLKYLPLLEEVLKRYPENDIIWMHMGVSKELNHIDPELHINTMERLFSQYKNLKADLSWRILYDYYFSDPEIKAQYVEFINAHAERFLPGSDFVASKNKRFFDYLEEVDINSRILAELDDNAFRQIALGQNYFSLLDLPYRAPEICVIPIVLSK</sequence>
<evidence type="ECO:0000313" key="3">
    <source>
        <dbReference type="EMBL" id="AXR01928.1"/>
    </source>
</evidence>
<feature type="chain" id="PRO_5042009139" evidence="1">
    <location>
        <begin position="25"/>
        <end position="371"/>
    </location>
</feature>
<dbReference type="KEGG" id="ppis:B1L02_10315"/>
<dbReference type="Gene3D" id="3.20.20.140">
    <property type="entry name" value="Metal-dependent hydrolases"/>
    <property type="match status" value="1"/>
</dbReference>
<organism evidence="3 4">
    <name type="scientific">Pseudoalteromonas piscicida</name>
    <dbReference type="NCBI Taxonomy" id="43662"/>
    <lineage>
        <taxon>Bacteria</taxon>
        <taxon>Pseudomonadati</taxon>
        <taxon>Pseudomonadota</taxon>
        <taxon>Gammaproteobacteria</taxon>
        <taxon>Alteromonadales</taxon>
        <taxon>Pseudoalteromonadaceae</taxon>
        <taxon>Pseudoalteromonas</taxon>
    </lineage>
</organism>
<proteinExistence type="predicted"/>
<name>A0AAD0RNV9_PSEO7</name>
<dbReference type="InterPro" id="IPR006680">
    <property type="entry name" value="Amidohydro-rel"/>
</dbReference>